<organism evidence="3 4">
    <name type="scientific">Leucocoprinus birnbaumii</name>
    <dbReference type="NCBI Taxonomy" id="56174"/>
    <lineage>
        <taxon>Eukaryota</taxon>
        <taxon>Fungi</taxon>
        <taxon>Dikarya</taxon>
        <taxon>Basidiomycota</taxon>
        <taxon>Agaricomycotina</taxon>
        <taxon>Agaricomycetes</taxon>
        <taxon>Agaricomycetidae</taxon>
        <taxon>Agaricales</taxon>
        <taxon>Agaricineae</taxon>
        <taxon>Agaricaceae</taxon>
        <taxon>Leucocoprinus</taxon>
    </lineage>
</organism>
<accession>A0AAD5W4G4</accession>
<evidence type="ECO:0000313" key="3">
    <source>
        <dbReference type="EMBL" id="KAJ3576866.1"/>
    </source>
</evidence>
<feature type="transmembrane region" description="Helical" evidence="2">
    <location>
        <begin position="361"/>
        <end position="386"/>
    </location>
</feature>
<feature type="region of interest" description="Disordered" evidence="1">
    <location>
        <begin position="27"/>
        <end position="46"/>
    </location>
</feature>
<protein>
    <recommendedName>
        <fullName evidence="5">Transmembrane protein</fullName>
    </recommendedName>
</protein>
<name>A0AAD5W4G4_9AGAR</name>
<comment type="caution">
    <text evidence="3">The sequence shown here is derived from an EMBL/GenBank/DDBJ whole genome shotgun (WGS) entry which is preliminary data.</text>
</comment>
<proteinExistence type="predicted"/>
<evidence type="ECO:0000313" key="4">
    <source>
        <dbReference type="Proteomes" id="UP001213000"/>
    </source>
</evidence>
<keyword evidence="2" id="KW-1133">Transmembrane helix</keyword>
<evidence type="ECO:0000256" key="2">
    <source>
        <dbReference type="SAM" id="Phobius"/>
    </source>
</evidence>
<evidence type="ECO:0008006" key="5">
    <source>
        <dbReference type="Google" id="ProtNLM"/>
    </source>
</evidence>
<keyword evidence="2" id="KW-0472">Membrane</keyword>
<evidence type="ECO:0000256" key="1">
    <source>
        <dbReference type="SAM" id="MobiDB-lite"/>
    </source>
</evidence>
<reference evidence="3" key="1">
    <citation type="submission" date="2022-07" db="EMBL/GenBank/DDBJ databases">
        <title>Genome Sequence of Leucocoprinus birnbaumii.</title>
        <authorList>
            <person name="Buettner E."/>
        </authorList>
    </citation>
    <scope>NUCLEOTIDE SEQUENCE</scope>
    <source>
        <strain evidence="3">VT141</strain>
    </source>
</reference>
<feature type="transmembrane region" description="Helical" evidence="2">
    <location>
        <begin position="309"/>
        <end position="331"/>
    </location>
</feature>
<gene>
    <name evidence="3" type="ORF">NP233_g140</name>
</gene>
<feature type="transmembrane region" description="Helical" evidence="2">
    <location>
        <begin position="411"/>
        <end position="430"/>
    </location>
</feature>
<sequence length="453" mass="50878">MFIPILRYVRRTHRRTSNSVTGTTIKNRKDLVHPSNSESTQRSRSPLLQEAASLAISIITTPKSNVEPLSKNVVQQANELAQLVLTNPQNGKPKIKTVLEILRRVEFLVKHQTPSHRGGLGHSSNDEAALNTLGDDIRRVKEDLTMTEETRVEDSLAWDDTTTSTSISTNTNKTMLRRRCLPYPSLKINAIQVSSGLGAFRTHSTRLLFRFYILFLLDLPRFYASRIHTWTRNSDPLPQTCPSRNHSTSLLWPDFDQQSDCDLDFCDRVLTTLLREWKTLRVLSSIIFASVLAMLQIERVEEDSIVSTPAYFSLLFGVMSAISATILDLYFQCGKSSPGIIAWVHSLRNISEPMRLDDDSVVLALPAISTAWSTLLFIISIIAFTFEGYSGHADGTPVDTVHHILSPSASLSFRILLFIAMIIGIGYLVMLMRTLRKISRAQDTADFSGILRN</sequence>
<feature type="compositionally biased region" description="Polar residues" evidence="1">
    <location>
        <begin position="34"/>
        <end position="46"/>
    </location>
</feature>
<dbReference type="Proteomes" id="UP001213000">
    <property type="component" value="Unassembled WGS sequence"/>
</dbReference>
<keyword evidence="2" id="KW-0812">Transmembrane</keyword>
<dbReference type="AlphaFoldDB" id="A0AAD5W4G4"/>
<keyword evidence="4" id="KW-1185">Reference proteome</keyword>
<dbReference type="EMBL" id="JANIEX010000003">
    <property type="protein sequence ID" value="KAJ3576866.1"/>
    <property type="molecule type" value="Genomic_DNA"/>
</dbReference>